<dbReference type="PANTHER" id="PTHR37159:SF1">
    <property type="entry name" value="GH11867P"/>
    <property type="match status" value="1"/>
</dbReference>
<evidence type="ECO:0000313" key="5">
    <source>
        <dbReference type="RefSeq" id="XP_046588155.1"/>
    </source>
</evidence>
<dbReference type="OrthoDB" id="6361347at2759"/>
<keyword evidence="3" id="KW-1185">Reference proteome</keyword>
<dbReference type="InParanoid" id="A0A6J0BF43"/>
<name>A0A6J0BF43_NEOLC</name>
<evidence type="ECO:0000313" key="3">
    <source>
        <dbReference type="Proteomes" id="UP000829291"/>
    </source>
</evidence>
<evidence type="ECO:0000313" key="7">
    <source>
        <dbReference type="RefSeq" id="XP_046588157.1"/>
    </source>
</evidence>
<dbReference type="Proteomes" id="UP000829291">
    <property type="component" value="Chromosome 2"/>
</dbReference>
<protein>
    <submittedName>
        <fullName evidence="4 5 6">Uncharacterized protein LOC107218828</fullName>
    </submittedName>
</protein>
<feature type="transmembrane region" description="Helical" evidence="1">
    <location>
        <begin position="63"/>
        <end position="84"/>
    </location>
</feature>
<evidence type="ECO:0000256" key="1">
    <source>
        <dbReference type="SAM" id="Phobius"/>
    </source>
</evidence>
<reference evidence="4" key="1">
    <citation type="submission" date="2025-04" db="UniProtKB">
        <authorList>
            <consortium name="RefSeq"/>
        </authorList>
    </citation>
    <scope>IDENTIFICATION</scope>
    <source>
        <tissue evidence="5 6">Thorax and Abdomen</tissue>
        <tissue evidence="4">Whole body</tissue>
    </source>
</reference>
<dbReference type="Pfam" id="PF09995">
    <property type="entry name" value="MPAB_Lcp_cat"/>
    <property type="match status" value="1"/>
</dbReference>
<dbReference type="RefSeq" id="XP_046588158.1">
    <property type="nucleotide sequence ID" value="XM_046732202.1"/>
</dbReference>
<dbReference type="InterPro" id="IPR018713">
    <property type="entry name" value="MPAB/Lcp_cat_dom"/>
</dbReference>
<dbReference type="PANTHER" id="PTHR37159">
    <property type="entry name" value="GH11867P"/>
    <property type="match status" value="1"/>
</dbReference>
<gene>
    <name evidence="4 5 6 7 8" type="primary">LOC107218828</name>
</gene>
<organism evidence="3 4">
    <name type="scientific">Neodiprion lecontei</name>
    <name type="common">Redheaded pine sawfly</name>
    <dbReference type="NCBI Taxonomy" id="441921"/>
    <lineage>
        <taxon>Eukaryota</taxon>
        <taxon>Metazoa</taxon>
        <taxon>Ecdysozoa</taxon>
        <taxon>Arthropoda</taxon>
        <taxon>Hexapoda</taxon>
        <taxon>Insecta</taxon>
        <taxon>Pterygota</taxon>
        <taxon>Neoptera</taxon>
        <taxon>Endopterygota</taxon>
        <taxon>Hymenoptera</taxon>
        <taxon>Tenthredinoidea</taxon>
        <taxon>Diprionidae</taxon>
        <taxon>Diprioninae</taxon>
        <taxon>Neodiprion</taxon>
    </lineage>
</organism>
<sequence length="342" mass="39975">MRAKREHIDDVQPATVDKHFDALINDEETIDYDPSEDLTPTDFPEWYDEKLFKAGKDYYDSNMVGLTAASLAGLISVLSIPTILKVLIYTKQSGTSCTAFKRYFETILHSRAWYMDDATTKGSDWFRSLNVVRWKHMISSRRSFRDGFGGIMQRDMAYTQFGFLGYVLIEPEYLGLTNTPEEREGINHFWRVLGHMLGISDRLNICRKTEAETTQLCRRLRTEVFAKYFKELPPNFLHMAEVMVDGLWVIDTTLNTDTVFAVAYRLNGLTYHKPLSTWSWLNLKYRELIYTLLGSSIFGPVLRVYFKHLLAFQYWMTLNFPVVAWIRYGKEESKINPYPKFK</sequence>
<dbReference type="GeneID" id="107218828"/>
<keyword evidence="1" id="KW-0472">Membrane</keyword>
<dbReference type="RefSeq" id="XP_046588156.1">
    <property type="nucleotide sequence ID" value="XM_046732200.1"/>
</dbReference>
<keyword evidence="1" id="KW-0812">Transmembrane</keyword>
<dbReference type="AlphaFoldDB" id="A0A6J0BF43"/>
<evidence type="ECO:0000313" key="8">
    <source>
        <dbReference type="RefSeq" id="XP_046588158.1"/>
    </source>
</evidence>
<evidence type="ECO:0000259" key="2">
    <source>
        <dbReference type="Pfam" id="PF09995"/>
    </source>
</evidence>
<feature type="domain" description="ER-bound oxygenase mpaB/mpaB'/Rubber oxygenase catalytic" evidence="2">
    <location>
        <begin position="63"/>
        <end position="224"/>
    </location>
</feature>
<evidence type="ECO:0000313" key="4">
    <source>
        <dbReference type="RefSeq" id="XP_015512333.1"/>
    </source>
</evidence>
<dbReference type="RefSeq" id="XP_015512333.1">
    <property type="nucleotide sequence ID" value="XM_015656847.1"/>
</dbReference>
<dbReference type="GO" id="GO:0016491">
    <property type="term" value="F:oxidoreductase activity"/>
    <property type="evidence" value="ECO:0007669"/>
    <property type="project" value="InterPro"/>
</dbReference>
<keyword evidence="1" id="KW-1133">Transmembrane helix</keyword>
<proteinExistence type="predicted"/>
<dbReference type="RefSeq" id="XP_046588157.1">
    <property type="nucleotide sequence ID" value="XM_046732201.1"/>
</dbReference>
<dbReference type="RefSeq" id="XP_046588155.1">
    <property type="nucleotide sequence ID" value="XM_046732199.1"/>
</dbReference>
<evidence type="ECO:0000313" key="6">
    <source>
        <dbReference type="RefSeq" id="XP_046588156.1"/>
    </source>
</evidence>
<dbReference type="KEGG" id="nlo:107218828"/>
<accession>A0A6J0BF43</accession>